<evidence type="ECO:0000313" key="8">
    <source>
        <dbReference type="Proteomes" id="UP001179952"/>
    </source>
</evidence>
<comment type="caution">
    <text evidence="7">The sequence shown here is derived from an EMBL/GenBank/DDBJ whole genome shotgun (WGS) entry which is preliminary data.</text>
</comment>
<dbReference type="GO" id="GO:0016020">
    <property type="term" value="C:membrane"/>
    <property type="evidence" value="ECO:0007669"/>
    <property type="project" value="UniProtKB-SubCell"/>
</dbReference>
<evidence type="ECO:0000256" key="5">
    <source>
        <dbReference type="ARBA" id="ARBA00023136"/>
    </source>
</evidence>
<evidence type="ECO:0000256" key="1">
    <source>
        <dbReference type="ARBA" id="ARBA00004141"/>
    </source>
</evidence>
<dbReference type="Pfam" id="PF05078">
    <property type="entry name" value="DUF679"/>
    <property type="match status" value="1"/>
</dbReference>
<evidence type="ECO:0000256" key="2">
    <source>
        <dbReference type="ARBA" id="ARBA00008707"/>
    </source>
</evidence>
<keyword evidence="3 6" id="KW-0812">Transmembrane</keyword>
<name>A0AAV9A2E5_ACOGR</name>
<reference evidence="7" key="2">
    <citation type="submission" date="2023-06" db="EMBL/GenBank/DDBJ databases">
        <authorList>
            <person name="Ma L."/>
            <person name="Liu K.-W."/>
            <person name="Li Z."/>
            <person name="Hsiao Y.-Y."/>
            <person name="Qi Y."/>
            <person name="Fu T."/>
            <person name="Tang G."/>
            <person name="Zhang D."/>
            <person name="Sun W.-H."/>
            <person name="Liu D.-K."/>
            <person name="Li Y."/>
            <person name="Chen G.-Z."/>
            <person name="Liu X.-D."/>
            <person name="Liao X.-Y."/>
            <person name="Jiang Y.-T."/>
            <person name="Yu X."/>
            <person name="Hao Y."/>
            <person name="Huang J."/>
            <person name="Zhao X.-W."/>
            <person name="Ke S."/>
            <person name="Chen Y.-Y."/>
            <person name="Wu W.-L."/>
            <person name="Hsu J.-L."/>
            <person name="Lin Y.-F."/>
            <person name="Huang M.-D."/>
            <person name="Li C.-Y."/>
            <person name="Huang L."/>
            <person name="Wang Z.-W."/>
            <person name="Zhao X."/>
            <person name="Zhong W.-Y."/>
            <person name="Peng D.-H."/>
            <person name="Ahmad S."/>
            <person name="Lan S."/>
            <person name="Zhang J.-S."/>
            <person name="Tsai W.-C."/>
            <person name="Van De Peer Y."/>
            <person name="Liu Z.-J."/>
        </authorList>
    </citation>
    <scope>NUCLEOTIDE SEQUENCE</scope>
    <source>
        <strain evidence="7">SCP</strain>
        <tissue evidence="7">Leaves</tissue>
    </source>
</reference>
<dbReference type="InterPro" id="IPR007770">
    <property type="entry name" value="DMP"/>
</dbReference>
<protein>
    <submittedName>
        <fullName evidence="7">Uncharacterized protein</fullName>
    </submittedName>
</protein>
<evidence type="ECO:0000313" key="7">
    <source>
        <dbReference type="EMBL" id="KAK1258323.1"/>
    </source>
</evidence>
<evidence type="ECO:0000256" key="3">
    <source>
        <dbReference type="ARBA" id="ARBA00022692"/>
    </source>
</evidence>
<reference evidence="7" key="1">
    <citation type="journal article" date="2023" name="Nat. Commun.">
        <title>Diploid and tetraploid genomes of Acorus and the evolution of monocots.</title>
        <authorList>
            <person name="Ma L."/>
            <person name="Liu K.W."/>
            <person name="Li Z."/>
            <person name="Hsiao Y.Y."/>
            <person name="Qi Y."/>
            <person name="Fu T."/>
            <person name="Tang G.D."/>
            <person name="Zhang D."/>
            <person name="Sun W.H."/>
            <person name="Liu D.K."/>
            <person name="Li Y."/>
            <person name="Chen G.Z."/>
            <person name="Liu X.D."/>
            <person name="Liao X.Y."/>
            <person name="Jiang Y.T."/>
            <person name="Yu X."/>
            <person name="Hao Y."/>
            <person name="Huang J."/>
            <person name="Zhao X.W."/>
            <person name="Ke S."/>
            <person name="Chen Y.Y."/>
            <person name="Wu W.L."/>
            <person name="Hsu J.L."/>
            <person name="Lin Y.F."/>
            <person name="Huang M.D."/>
            <person name="Li C.Y."/>
            <person name="Huang L."/>
            <person name="Wang Z.W."/>
            <person name="Zhao X."/>
            <person name="Zhong W.Y."/>
            <person name="Peng D.H."/>
            <person name="Ahmad S."/>
            <person name="Lan S."/>
            <person name="Zhang J.S."/>
            <person name="Tsai W.C."/>
            <person name="Van de Peer Y."/>
            <person name="Liu Z.J."/>
        </authorList>
    </citation>
    <scope>NUCLEOTIDE SEQUENCE</scope>
    <source>
        <strain evidence="7">SCP</strain>
    </source>
</reference>
<organism evidence="7 8">
    <name type="scientific">Acorus gramineus</name>
    <name type="common">Dwarf sweet flag</name>
    <dbReference type="NCBI Taxonomy" id="55184"/>
    <lineage>
        <taxon>Eukaryota</taxon>
        <taxon>Viridiplantae</taxon>
        <taxon>Streptophyta</taxon>
        <taxon>Embryophyta</taxon>
        <taxon>Tracheophyta</taxon>
        <taxon>Spermatophyta</taxon>
        <taxon>Magnoliopsida</taxon>
        <taxon>Liliopsida</taxon>
        <taxon>Acoraceae</taxon>
        <taxon>Acorus</taxon>
    </lineage>
</organism>
<dbReference type="GO" id="GO:0010256">
    <property type="term" value="P:endomembrane system organization"/>
    <property type="evidence" value="ECO:0007669"/>
    <property type="project" value="TreeGrafter"/>
</dbReference>
<dbReference type="GO" id="GO:0005737">
    <property type="term" value="C:cytoplasm"/>
    <property type="evidence" value="ECO:0007669"/>
    <property type="project" value="UniProtKB-ARBA"/>
</dbReference>
<evidence type="ECO:0000256" key="6">
    <source>
        <dbReference type="SAM" id="Phobius"/>
    </source>
</evidence>
<proteinExistence type="inferred from homology"/>
<keyword evidence="4 6" id="KW-1133">Transmembrane helix</keyword>
<keyword evidence="8" id="KW-1185">Reference proteome</keyword>
<dbReference type="PANTHER" id="PTHR31621:SF66">
    <property type="entry name" value="PROTEIN DMP2"/>
    <property type="match status" value="1"/>
</dbReference>
<feature type="transmembrane region" description="Helical" evidence="6">
    <location>
        <begin position="146"/>
        <end position="166"/>
    </location>
</feature>
<comment type="similarity">
    <text evidence="2">Belongs to the plant DMP1 protein family.</text>
</comment>
<accession>A0AAV9A2E5</accession>
<dbReference type="EMBL" id="JAUJYN010000020">
    <property type="protein sequence ID" value="KAK1258323.1"/>
    <property type="molecule type" value="Genomic_DNA"/>
</dbReference>
<sequence>MSSTTQTIGDKTFKGLGNLIKLLPSGTVFAFQFLSPVLTNNGKCHTVNKYLSGALLIACGFSCCFSSFTDSYTDSDGKTHYGIASSKGLWTFGSTDSGSTNLSKYKLGVGDFVHALLALLVFAVIALFDANITSCYYPSFEETEKTLIQVLPAVVGGVSGVIFMLFPNTRHGIGYPPTTSTS</sequence>
<evidence type="ECO:0000256" key="4">
    <source>
        <dbReference type="ARBA" id="ARBA00022989"/>
    </source>
</evidence>
<feature type="transmembrane region" description="Helical" evidence="6">
    <location>
        <begin position="112"/>
        <end position="134"/>
    </location>
</feature>
<dbReference type="Proteomes" id="UP001179952">
    <property type="component" value="Unassembled WGS sequence"/>
</dbReference>
<gene>
    <name evidence="7" type="ORF">QJS04_geneDACA010428</name>
</gene>
<dbReference type="AlphaFoldDB" id="A0AAV9A2E5"/>
<feature type="transmembrane region" description="Helical" evidence="6">
    <location>
        <begin position="50"/>
        <end position="68"/>
    </location>
</feature>
<keyword evidence="5 6" id="KW-0472">Membrane</keyword>
<comment type="subcellular location">
    <subcellularLocation>
        <location evidence="1">Membrane</location>
        <topology evidence="1">Multi-pass membrane protein</topology>
    </subcellularLocation>
</comment>
<feature type="transmembrane region" description="Helical" evidence="6">
    <location>
        <begin position="20"/>
        <end position="38"/>
    </location>
</feature>
<dbReference type="PANTHER" id="PTHR31621">
    <property type="entry name" value="PROTEIN DMP3"/>
    <property type="match status" value="1"/>
</dbReference>